<evidence type="ECO:0000313" key="3">
    <source>
        <dbReference type="Proteomes" id="UP001266305"/>
    </source>
</evidence>
<accession>A0ABQ9VMI7</accession>
<evidence type="ECO:0000256" key="1">
    <source>
        <dbReference type="SAM" id="MobiDB-lite"/>
    </source>
</evidence>
<sequence length="68" mass="6670">MPTPVASGGGRPCTWSRQACKAELPSTSAARQGPQGAGGAPVLPGKGPGCGRSTSAARQGPRVREAPS</sequence>
<keyword evidence="3" id="KW-1185">Reference proteome</keyword>
<dbReference type="Proteomes" id="UP001266305">
    <property type="component" value="Unassembled WGS sequence"/>
</dbReference>
<comment type="caution">
    <text evidence="2">The sequence shown here is derived from an EMBL/GenBank/DDBJ whole genome shotgun (WGS) entry which is preliminary data.</text>
</comment>
<proteinExistence type="predicted"/>
<dbReference type="EMBL" id="JASSZA010000005">
    <property type="protein sequence ID" value="KAK2109507.1"/>
    <property type="molecule type" value="Genomic_DNA"/>
</dbReference>
<reference evidence="2 3" key="1">
    <citation type="submission" date="2023-05" db="EMBL/GenBank/DDBJ databases">
        <title>B98-5 Cell Line De Novo Hybrid Assembly: An Optical Mapping Approach.</title>
        <authorList>
            <person name="Kananen K."/>
            <person name="Auerbach J.A."/>
            <person name="Kautto E."/>
            <person name="Blachly J.S."/>
        </authorList>
    </citation>
    <scope>NUCLEOTIDE SEQUENCE [LARGE SCALE GENOMIC DNA]</scope>
    <source>
        <strain evidence="2">B95-8</strain>
        <tissue evidence="2">Cell line</tissue>
    </source>
</reference>
<protein>
    <submittedName>
        <fullName evidence="2">Uncharacterized protein</fullName>
    </submittedName>
</protein>
<feature type="non-terminal residue" evidence="2">
    <location>
        <position position="68"/>
    </location>
</feature>
<organism evidence="2 3">
    <name type="scientific">Saguinus oedipus</name>
    <name type="common">Cotton-top tamarin</name>
    <name type="synonym">Oedipomidas oedipus</name>
    <dbReference type="NCBI Taxonomy" id="9490"/>
    <lineage>
        <taxon>Eukaryota</taxon>
        <taxon>Metazoa</taxon>
        <taxon>Chordata</taxon>
        <taxon>Craniata</taxon>
        <taxon>Vertebrata</taxon>
        <taxon>Euteleostomi</taxon>
        <taxon>Mammalia</taxon>
        <taxon>Eutheria</taxon>
        <taxon>Euarchontoglires</taxon>
        <taxon>Primates</taxon>
        <taxon>Haplorrhini</taxon>
        <taxon>Platyrrhini</taxon>
        <taxon>Cebidae</taxon>
        <taxon>Callitrichinae</taxon>
        <taxon>Saguinus</taxon>
    </lineage>
</organism>
<gene>
    <name evidence="2" type="ORF">P7K49_009253</name>
</gene>
<evidence type="ECO:0000313" key="2">
    <source>
        <dbReference type="EMBL" id="KAK2109507.1"/>
    </source>
</evidence>
<name>A0ABQ9VMI7_SAGOE</name>
<feature type="region of interest" description="Disordered" evidence="1">
    <location>
        <begin position="23"/>
        <end position="68"/>
    </location>
</feature>